<evidence type="ECO:0000256" key="2">
    <source>
        <dbReference type="SAM" id="MobiDB-lite"/>
    </source>
</evidence>
<feature type="compositionally biased region" description="Basic and acidic residues" evidence="2">
    <location>
        <begin position="19"/>
        <end position="29"/>
    </location>
</feature>
<dbReference type="AlphaFoldDB" id="A0A7C5LYR9"/>
<name>A0A7C5LYR9_9PROT</name>
<proteinExistence type="predicted"/>
<feature type="region of interest" description="Disordered" evidence="2">
    <location>
        <begin position="1"/>
        <end position="40"/>
    </location>
</feature>
<accession>A0A7C5LYR9</accession>
<keyword evidence="1" id="KW-0175">Coiled coil</keyword>
<feature type="coiled-coil region" evidence="1">
    <location>
        <begin position="91"/>
        <end position="188"/>
    </location>
</feature>
<evidence type="ECO:0000313" key="3">
    <source>
        <dbReference type="EMBL" id="HHL42493.1"/>
    </source>
</evidence>
<comment type="caution">
    <text evidence="3">The sequence shown here is derived from an EMBL/GenBank/DDBJ whole genome shotgun (WGS) entry which is preliminary data.</text>
</comment>
<dbReference type="EMBL" id="DRMJ01000128">
    <property type="protein sequence ID" value="HHL42493.1"/>
    <property type="molecule type" value="Genomic_DNA"/>
</dbReference>
<organism evidence="3">
    <name type="scientific">Hellea balneolensis</name>
    <dbReference type="NCBI Taxonomy" id="287478"/>
    <lineage>
        <taxon>Bacteria</taxon>
        <taxon>Pseudomonadati</taxon>
        <taxon>Pseudomonadota</taxon>
        <taxon>Alphaproteobacteria</taxon>
        <taxon>Maricaulales</taxon>
        <taxon>Robiginitomaculaceae</taxon>
        <taxon>Hellea</taxon>
    </lineage>
</organism>
<feature type="non-terminal residue" evidence="3">
    <location>
        <position position="191"/>
    </location>
</feature>
<sequence length="191" mass="21650">MSETEYMDTKIENISIGDLSKDTKPRSETGRSLTSQDRQSAKIAEINALKNDLARTTDALRESIRLNKNSVEEIEKLNDFMKTAEVSALSLERLQPENAELKSKMETVQSELSKKTLWASELESKSMAYKARFEETHAALEKSNAKISALEEKLLENNKARAAQEDKLDRIKAERRDLLVMINDLKSENAT</sequence>
<dbReference type="Proteomes" id="UP000885830">
    <property type="component" value="Unassembled WGS sequence"/>
</dbReference>
<evidence type="ECO:0000256" key="1">
    <source>
        <dbReference type="SAM" id="Coils"/>
    </source>
</evidence>
<protein>
    <submittedName>
        <fullName evidence="3">Uncharacterized protein</fullName>
    </submittedName>
</protein>
<reference evidence="3" key="1">
    <citation type="journal article" date="2020" name="mSystems">
        <title>Genome- and Community-Level Interaction Insights into Carbon Utilization and Element Cycling Functions of Hydrothermarchaeota in Hydrothermal Sediment.</title>
        <authorList>
            <person name="Zhou Z."/>
            <person name="Liu Y."/>
            <person name="Xu W."/>
            <person name="Pan J."/>
            <person name="Luo Z.H."/>
            <person name="Li M."/>
        </authorList>
    </citation>
    <scope>NUCLEOTIDE SEQUENCE [LARGE SCALE GENOMIC DNA]</scope>
    <source>
        <strain evidence="3">HyVt-485</strain>
    </source>
</reference>
<gene>
    <name evidence="3" type="ORF">ENJ42_02650</name>
</gene>